<dbReference type="GO" id="GO:0004930">
    <property type="term" value="F:G protein-coupled receptor activity"/>
    <property type="evidence" value="ECO:0007669"/>
    <property type="project" value="UniProtKB-KW"/>
</dbReference>
<evidence type="ECO:0000313" key="13">
    <source>
        <dbReference type="Proteomes" id="UP000694580"/>
    </source>
</evidence>
<evidence type="ECO:0000259" key="11">
    <source>
        <dbReference type="PROSITE" id="PS50262"/>
    </source>
</evidence>
<reference evidence="12 13" key="1">
    <citation type="submission" date="2020-06" db="EMBL/GenBank/DDBJ databases">
        <authorList>
            <consortium name="Wellcome Sanger Institute Data Sharing"/>
        </authorList>
    </citation>
    <scope>NUCLEOTIDE SEQUENCE [LARGE SCALE GENOMIC DNA]</scope>
</reference>
<dbReference type="InterPro" id="IPR000276">
    <property type="entry name" value="GPCR_Rhodpsn"/>
</dbReference>
<evidence type="ECO:0000256" key="9">
    <source>
        <dbReference type="RuleBase" id="RU000688"/>
    </source>
</evidence>
<protein>
    <recommendedName>
        <fullName evidence="11">G-protein coupled receptors family 1 profile domain-containing protein</fullName>
    </recommendedName>
</protein>
<evidence type="ECO:0000256" key="5">
    <source>
        <dbReference type="ARBA" id="ARBA00023040"/>
    </source>
</evidence>
<keyword evidence="3 9" id="KW-0812">Transmembrane</keyword>
<reference evidence="12" key="2">
    <citation type="submission" date="2025-08" db="UniProtKB">
        <authorList>
            <consortium name="Ensembl"/>
        </authorList>
    </citation>
    <scope>IDENTIFICATION</scope>
</reference>
<keyword evidence="6 10" id="KW-0472">Membrane</keyword>
<comment type="subcellular location">
    <subcellularLocation>
        <location evidence="1">Cell membrane</location>
        <topology evidence="1">Multi-pass membrane protein</topology>
    </subcellularLocation>
</comment>
<evidence type="ECO:0000256" key="3">
    <source>
        <dbReference type="ARBA" id="ARBA00022692"/>
    </source>
</evidence>
<feature type="transmembrane region" description="Helical" evidence="10">
    <location>
        <begin position="46"/>
        <end position="65"/>
    </location>
</feature>
<feature type="transmembrane region" description="Helical" evidence="10">
    <location>
        <begin position="227"/>
        <end position="248"/>
    </location>
</feature>
<sequence length="332" mass="37400">MRNVFSVMNIVVFGWILSFGSMLIISTNLLVAISLVLLIRRRGIQSWCFVLNLSLADILVGLAITKLAYDNLRSIHSPVVKNDCLLRMAFVISPTAASILTMFLISLDRYVAIKLPLRYNHLSGKGRTAGALALLWALSITVGFLPCMVKQMQKGEYYGICTFFSVIEPKSIIVIFCGAFFPVLCVFLYFYLDILKIACGHQRQIQQVCEAASRASQPSRYWSHVKALRTVAVLVGCFTLCWCPFFVVSVVQVLCSTCELYHFLENHLWLLGLTNSLVNPLVYACWQKEVQEQICMLFVCIKSKMLCLMPLSTIIMEILSCHIKSFCTLSDV</sequence>
<feature type="transmembrane region" description="Helical" evidence="10">
    <location>
        <begin position="172"/>
        <end position="192"/>
    </location>
</feature>
<keyword evidence="13" id="KW-1185">Reference proteome</keyword>
<dbReference type="PROSITE" id="PS50262">
    <property type="entry name" value="G_PROTEIN_RECEP_F1_2"/>
    <property type="match status" value="1"/>
</dbReference>
<keyword evidence="4 10" id="KW-1133">Transmembrane helix</keyword>
<dbReference type="SUPFAM" id="SSF81321">
    <property type="entry name" value="Family A G protein-coupled receptor-like"/>
    <property type="match status" value="1"/>
</dbReference>
<dbReference type="Pfam" id="PF00001">
    <property type="entry name" value="7tm_1"/>
    <property type="match status" value="1"/>
</dbReference>
<evidence type="ECO:0000256" key="1">
    <source>
        <dbReference type="ARBA" id="ARBA00004651"/>
    </source>
</evidence>
<evidence type="ECO:0000256" key="4">
    <source>
        <dbReference type="ARBA" id="ARBA00022989"/>
    </source>
</evidence>
<keyword evidence="5 9" id="KW-0297">G-protein coupled receptor</keyword>
<keyword evidence="2" id="KW-1003">Cell membrane</keyword>
<organism evidence="12 13">
    <name type="scientific">Denticeps clupeoides</name>
    <name type="common">denticle herring</name>
    <dbReference type="NCBI Taxonomy" id="299321"/>
    <lineage>
        <taxon>Eukaryota</taxon>
        <taxon>Metazoa</taxon>
        <taxon>Chordata</taxon>
        <taxon>Craniata</taxon>
        <taxon>Vertebrata</taxon>
        <taxon>Euteleostomi</taxon>
        <taxon>Actinopterygii</taxon>
        <taxon>Neopterygii</taxon>
        <taxon>Teleostei</taxon>
        <taxon>Clupei</taxon>
        <taxon>Clupeiformes</taxon>
        <taxon>Denticipitoidei</taxon>
        <taxon>Denticipitidae</taxon>
        <taxon>Denticeps</taxon>
    </lineage>
</organism>
<evidence type="ECO:0000256" key="8">
    <source>
        <dbReference type="ARBA" id="ARBA00023224"/>
    </source>
</evidence>
<accession>A0AAY4E9P7</accession>
<evidence type="ECO:0000256" key="7">
    <source>
        <dbReference type="ARBA" id="ARBA00023170"/>
    </source>
</evidence>
<name>A0AAY4E9P7_9TELE</name>
<dbReference type="PROSITE" id="PS00237">
    <property type="entry name" value="G_PROTEIN_RECEP_F1_1"/>
    <property type="match status" value="1"/>
</dbReference>
<dbReference type="AlphaFoldDB" id="A0AAY4E9P7"/>
<evidence type="ECO:0000256" key="2">
    <source>
        <dbReference type="ARBA" id="ARBA00022475"/>
    </source>
</evidence>
<comment type="similarity">
    <text evidence="9">Belongs to the G-protein coupled receptor 1 family.</text>
</comment>
<feature type="transmembrane region" description="Helical" evidence="10">
    <location>
        <begin position="268"/>
        <end position="286"/>
    </location>
</feature>
<keyword evidence="8 9" id="KW-0807">Transducer</keyword>
<evidence type="ECO:0000256" key="10">
    <source>
        <dbReference type="SAM" id="Phobius"/>
    </source>
</evidence>
<proteinExistence type="inferred from homology"/>
<dbReference type="Ensembl" id="ENSDCDT00010064929.1">
    <property type="protein sequence ID" value="ENSDCDP00010054362.1"/>
    <property type="gene ID" value="ENSDCDG00010031421.1"/>
</dbReference>
<dbReference type="Gene3D" id="1.20.1070.10">
    <property type="entry name" value="Rhodopsin 7-helix transmembrane proteins"/>
    <property type="match status" value="1"/>
</dbReference>
<dbReference type="PANTHER" id="PTHR22750">
    <property type="entry name" value="G-PROTEIN COUPLED RECEPTOR"/>
    <property type="match status" value="1"/>
</dbReference>
<evidence type="ECO:0000313" key="12">
    <source>
        <dbReference type="Ensembl" id="ENSDCDP00010054362.1"/>
    </source>
</evidence>
<dbReference type="InterPro" id="IPR017452">
    <property type="entry name" value="GPCR_Rhodpsn_7TM"/>
</dbReference>
<dbReference type="PRINTS" id="PR00237">
    <property type="entry name" value="GPCRRHODOPSN"/>
</dbReference>
<dbReference type="GO" id="GO:0005886">
    <property type="term" value="C:plasma membrane"/>
    <property type="evidence" value="ECO:0007669"/>
    <property type="project" value="UniProtKB-SubCell"/>
</dbReference>
<feature type="transmembrane region" description="Helical" evidence="10">
    <location>
        <begin position="12"/>
        <end position="39"/>
    </location>
</feature>
<feature type="domain" description="G-protein coupled receptors family 1 profile" evidence="11">
    <location>
        <begin position="27"/>
        <end position="283"/>
    </location>
</feature>
<feature type="transmembrane region" description="Helical" evidence="10">
    <location>
        <begin position="128"/>
        <end position="152"/>
    </location>
</feature>
<keyword evidence="7 9" id="KW-0675">Receptor</keyword>
<feature type="transmembrane region" description="Helical" evidence="10">
    <location>
        <begin position="85"/>
        <end position="107"/>
    </location>
</feature>
<evidence type="ECO:0000256" key="6">
    <source>
        <dbReference type="ARBA" id="ARBA00023136"/>
    </source>
</evidence>
<dbReference type="Proteomes" id="UP000694580">
    <property type="component" value="Chromosome 6"/>
</dbReference>
<reference evidence="12" key="3">
    <citation type="submission" date="2025-09" db="UniProtKB">
        <authorList>
            <consortium name="Ensembl"/>
        </authorList>
    </citation>
    <scope>IDENTIFICATION</scope>
</reference>
<dbReference type="GeneTree" id="ENSGT01120000271896"/>
<gene>
    <name evidence="12" type="primary">GPR119</name>
</gene>